<dbReference type="AlphaFoldDB" id="A0A7V7KI17"/>
<dbReference type="Proteomes" id="UP000486760">
    <property type="component" value="Unassembled WGS sequence"/>
</dbReference>
<dbReference type="Pfam" id="PF10011">
    <property type="entry name" value="DUF2254"/>
    <property type="match status" value="1"/>
</dbReference>
<sequence length="267" mass="29931">MASIDASFPEKDEEKRKDGRFINRCCNSRNQIDYSIYSQDSGYIQGADLEALAKMSLKKGLEIHLNFSFGDFVVSNFPIIGVVDKKNGGEVNDKIISCLDYAEGESTKEHYVNGFTQLMEIAVKSLSPGINDPGTARLCIHQITELLAQRLQITPCNMIVDSENECLVSWHEEGFDSLMFRLFNPILHYGKDDLSICLSLLKAFKTLSNFASCEDRLVIQQHAERIVDVISVNYTDPLEVKFAEARLNVGVHRLDLPKNLSKEAASS</sequence>
<proteinExistence type="predicted"/>
<dbReference type="RefSeq" id="WP_149328527.1">
    <property type="nucleotide sequence ID" value="NZ_VTPY01000004.1"/>
</dbReference>
<dbReference type="EMBL" id="VTPY01000004">
    <property type="protein sequence ID" value="KAA0011966.1"/>
    <property type="molecule type" value="Genomic_DNA"/>
</dbReference>
<gene>
    <name evidence="1" type="ORF">F0A17_11750</name>
</gene>
<reference evidence="1 2" key="1">
    <citation type="submission" date="2019-08" db="EMBL/GenBank/DDBJ databases">
        <title>Bioinformatics analysis of the strain L3 and L5.</title>
        <authorList>
            <person name="Li X."/>
        </authorList>
    </citation>
    <scope>NUCLEOTIDE SEQUENCE [LARGE SCALE GENOMIC DNA]</scope>
    <source>
        <strain evidence="1 2">L5</strain>
    </source>
</reference>
<name>A0A7V7KI17_9GAMM</name>
<organism evidence="1 2">
    <name type="scientific">Billgrantia pellis</name>
    <dbReference type="NCBI Taxonomy" id="2606936"/>
    <lineage>
        <taxon>Bacteria</taxon>
        <taxon>Pseudomonadati</taxon>
        <taxon>Pseudomonadota</taxon>
        <taxon>Gammaproteobacteria</taxon>
        <taxon>Oceanospirillales</taxon>
        <taxon>Halomonadaceae</taxon>
        <taxon>Billgrantia</taxon>
    </lineage>
</organism>
<accession>A0A7V7KI17</accession>
<protein>
    <submittedName>
        <fullName evidence="1">DUF2254 domain-containing protein</fullName>
    </submittedName>
</protein>
<dbReference type="InterPro" id="IPR018723">
    <property type="entry name" value="DUF2254_membrane"/>
</dbReference>
<evidence type="ECO:0000313" key="1">
    <source>
        <dbReference type="EMBL" id="KAA0011966.1"/>
    </source>
</evidence>
<keyword evidence="2" id="KW-1185">Reference proteome</keyword>
<evidence type="ECO:0000313" key="2">
    <source>
        <dbReference type="Proteomes" id="UP000486760"/>
    </source>
</evidence>
<comment type="caution">
    <text evidence="1">The sequence shown here is derived from an EMBL/GenBank/DDBJ whole genome shotgun (WGS) entry which is preliminary data.</text>
</comment>